<dbReference type="AlphaFoldDB" id="A5EY89"/>
<dbReference type="Pfam" id="PF07963">
    <property type="entry name" value="N_methyl"/>
    <property type="match status" value="1"/>
</dbReference>
<reference evidence="1 2" key="1">
    <citation type="journal article" date="2007" name="Nat. Biotechnol.">
        <title>Genome sequence and identification of candidate vaccine antigens from the animal pathogen Dichelobacter nodosus.</title>
        <authorList>
            <person name="Myers G.S."/>
            <person name="Parker D."/>
            <person name="Al-Hasani K."/>
            <person name="Kennan R.M."/>
            <person name="Seemann T."/>
            <person name="Ren Q."/>
            <person name="Badger J.H."/>
            <person name="Selengut J.D."/>
            <person name="Deboy R.T."/>
            <person name="Tettelin H."/>
            <person name="Boyce J.D."/>
            <person name="McCarl V.P."/>
            <person name="Han X."/>
            <person name="Nelson W.C."/>
            <person name="Madupu R."/>
            <person name="Mohamoud Y."/>
            <person name="Holley T."/>
            <person name="Fedorova N."/>
            <person name="Khouri H."/>
            <person name="Bottomley S.P."/>
            <person name="Whittington R.J."/>
            <person name="Adler B."/>
            <person name="Songer J.G."/>
            <person name="Rood J.I."/>
            <person name="Paulsen I.T."/>
        </authorList>
    </citation>
    <scope>NUCLEOTIDE SEQUENCE [LARGE SCALE GENOMIC DNA]</scope>
    <source>
        <strain evidence="1 2">VCS1703A</strain>
    </source>
</reference>
<organism evidence="1 2">
    <name type="scientific">Dichelobacter nodosus (strain VCS1703A)</name>
    <dbReference type="NCBI Taxonomy" id="246195"/>
    <lineage>
        <taxon>Bacteria</taxon>
        <taxon>Pseudomonadati</taxon>
        <taxon>Pseudomonadota</taxon>
        <taxon>Gammaproteobacteria</taxon>
        <taxon>Cardiobacteriales</taxon>
        <taxon>Cardiobacteriaceae</taxon>
        <taxon>Dichelobacter</taxon>
    </lineage>
</organism>
<dbReference type="InterPro" id="IPR032092">
    <property type="entry name" value="PilW"/>
</dbReference>
<dbReference type="Pfam" id="PF16074">
    <property type="entry name" value="PilW"/>
    <property type="match status" value="1"/>
</dbReference>
<name>A5EY89_DICNV</name>
<dbReference type="GO" id="GO:0043683">
    <property type="term" value="P:type IV pilus assembly"/>
    <property type="evidence" value="ECO:0007669"/>
    <property type="project" value="InterPro"/>
</dbReference>
<accession>A5EY89</accession>
<dbReference type="HOGENOM" id="CLU_739062_0_0_6"/>
<gene>
    <name evidence="1" type="ordered locus">DNO_0893</name>
</gene>
<evidence type="ECO:0008006" key="3">
    <source>
        <dbReference type="Google" id="ProtNLM"/>
    </source>
</evidence>
<dbReference type="InterPro" id="IPR012902">
    <property type="entry name" value="N_methyl_site"/>
</dbReference>
<evidence type="ECO:0000313" key="1">
    <source>
        <dbReference type="EMBL" id="ABQ13715.1"/>
    </source>
</evidence>
<dbReference type="SMR" id="A5EY89"/>
<keyword evidence="2" id="KW-1185">Reference proteome</keyword>
<sequence>MNYQSTHKFQKGISLMEMMVALTIGLILLLSLASIYVTANKMDKDRSLNEALDESARQIFERLQQDLNMAGYVELFDVSENIIEPITFKQIKGSDENKESRKHYNIIGNINRQDIQAAYARVEGWKSGSADIKVKTPFFITFGKEAVEELKENSRESLVIRYQFASSENSVTFDRNKNIPSGLYEKGDLEEKARLKESGFGRDCLGQKPEGKLVENKYFLQDGAFYCEGNGKNNDKAGNAEPIVDNVTELKFRYALTGYTPSAGGDGGTETTEDGGSNINVYSSQSGLYTDKIVKAEDVGGEWAKVIGVEACIVVAGEPLKSQKTQDIAELQPKIPTCVRDSKGNFNEDNNRPKNDTRLYRRYVRTFAVPNLIYFPLGGGL</sequence>
<dbReference type="Proteomes" id="UP000000248">
    <property type="component" value="Chromosome"/>
</dbReference>
<proteinExistence type="predicted"/>
<dbReference type="OrthoDB" id="8897889at2"/>
<dbReference type="KEGG" id="dno:DNO_0893"/>
<dbReference type="RefSeq" id="WP_012031209.1">
    <property type="nucleotide sequence ID" value="NC_009446.1"/>
</dbReference>
<dbReference type="STRING" id="246195.DNO_0893"/>
<evidence type="ECO:0000313" key="2">
    <source>
        <dbReference type="Proteomes" id="UP000000248"/>
    </source>
</evidence>
<dbReference type="EMBL" id="CP000513">
    <property type="protein sequence ID" value="ABQ13715.1"/>
    <property type="molecule type" value="Genomic_DNA"/>
</dbReference>
<protein>
    <recommendedName>
        <fullName evidence="3">Prepilin-type N-terminal cleavage/methylation domain-containing protein</fullName>
    </recommendedName>
</protein>